<feature type="short sequence motif" description="'KMSKS' region" evidence="11">
    <location>
        <begin position="327"/>
        <end position="331"/>
    </location>
</feature>
<proteinExistence type="inferred from homology"/>
<keyword evidence="4 11" id="KW-0963">Cytoplasm</keyword>
<evidence type="ECO:0000256" key="1">
    <source>
        <dbReference type="ARBA" id="ARBA00003314"/>
    </source>
</evidence>
<dbReference type="InterPro" id="IPR023458">
    <property type="entry name" value="Met-tRNA_ligase_1"/>
</dbReference>
<dbReference type="HAMAP" id="MF_00098">
    <property type="entry name" value="Met_tRNA_synth_type1"/>
    <property type="match status" value="1"/>
</dbReference>
<accession>A0A1M5ZF96</accession>
<reference evidence="14 15" key="1">
    <citation type="submission" date="2016-11" db="EMBL/GenBank/DDBJ databases">
        <authorList>
            <person name="Jaros S."/>
            <person name="Januszkiewicz K."/>
            <person name="Wedrychowicz H."/>
        </authorList>
    </citation>
    <scope>NUCLEOTIDE SEQUENCE [LARGE SCALE GENOMIC DNA]</scope>
    <source>
        <strain evidence="14 15">DSM 6191</strain>
    </source>
</reference>
<dbReference type="InterPro" id="IPR009080">
    <property type="entry name" value="tRNAsynth_Ia_anticodon-bd"/>
</dbReference>
<keyword evidence="5 11" id="KW-0436">Ligase</keyword>
<dbReference type="SUPFAM" id="SSF57770">
    <property type="entry name" value="Methionyl-tRNA synthetase (MetRS), Zn-domain"/>
    <property type="match status" value="1"/>
</dbReference>
<dbReference type="GO" id="GO:0004825">
    <property type="term" value="F:methionine-tRNA ligase activity"/>
    <property type="evidence" value="ECO:0007669"/>
    <property type="project" value="UniProtKB-UniRule"/>
</dbReference>
<dbReference type="PANTHER" id="PTHR45765:SF1">
    <property type="entry name" value="METHIONINE--TRNA LIGASE, CYTOPLASMIC"/>
    <property type="match status" value="1"/>
</dbReference>
<dbReference type="PRINTS" id="PR01041">
    <property type="entry name" value="TRNASYNTHMET"/>
</dbReference>
<sequence length="542" mass="63234">MKVVIGNAWPYANGSLHVGRLSSLMPGDILARYHRLMGDEVIFVSGSDCNGTPILIKAKEEGTTPEVISEKYHKEFKECFEKLGFSYDLFGKTSSEHHHETVKKFILELYNNKYIYEKLVTQYYCEECGEFLIDKLIEGTCPHCHGAARGDQCEECAEILDPEDLIDKKCKNCGKEPEVKEIKHLFFSLSKFENDVRRIWIKQDGWRDNAIKLTKRYLDEGLRDRAVTRNISWGVDVPLEGYEDKRIYVWIEAVMSYITASIKVCEERGEDWREYWEDEDSRVYFIHGKDNIPFHTVIFPALLSGIGIKNPNLRMISSEYMNLEGKKFSTTKNWAVWMPYMIENYNPDAIRYYLTINGPEKKDSDFSWRGFINSTNNDLLGSFGNFVNRSLVFIHKYFDGSLPNCGLNPRWKKDFFDLYVEVGDKIEAGEFKDALEDIFIFIKKVNKFFDDEKPWITVEKDKNKCIETLYTCVQIIANLSNLLEPFIPYSCDKIKGFLGIEERTWSFIEIKNPKIGDLEILFERIDKKKAVEEVIKLKEEKI</sequence>
<evidence type="ECO:0000259" key="13">
    <source>
        <dbReference type="Pfam" id="PF19303"/>
    </source>
</evidence>
<evidence type="ECO:0000256" key="2">
    <source>
        <dbReference type="ARBA" id="ARBA00004496"/>
    </source>
</evidence>
<evidence type="ECO:0000313" key="15">
    <source>
        <dbReference type="Proteomes" id="UP000184241"/>
    </source>
</evidence>
<keyword evidence="9 11" id="KW-0030">Aminoacyl-tRNA synthetase</keyword>
<dbReference type="PANTHER" id="PTHR45765">
    <property type="entry name" value="METHIONINE--TRNA LIGASE"/>
    <property type="match status" value="1"/>
</dbReference>
<gene>
    <name evidence="11" type="primary">metG</name>
    <name evidence="14" type="ORF">SAMN02745941_02927</name>
</gene>
<dbReference type="GO" id="GO:0006431">
    <property type="term" value="P:methionyl-tRNA aminoacylation"/>
    <property type="evidence" value="ECO:0007669"/>
    <property type="project" value="UniProtKB-UniRule"/>
</dbReference>
<dbReference type="Proteomes" id="UP000184241">
    <property type="component" value="Unassembled WGS sequence"/>
</dbReference>
<feature type="binding site" evidence="11">
    <location>
        <position position="330"/>
    </location>
    <ligand>
        <name>ATP</name>
        <dbReference type="ChEBI" id="CHEBI:30616"/>
    </ligand>
</feature>
<feature type="binding site" evidence="11">
    <location>
        <position position="144"/>
    </location>
    <ligand>
        <name>Zn(2+)</name>
        <dbReference type="ChEBI" id="CHEBI:29105"/>
    </ligand>
</feature>
<dbReference type="InterPro" id="IPR041872">
    <property type="entry name" value="Anticodon_Met"/>
</dbReference>
<keyword evidence="11" id="KW-0479">Metal-binding</keyword>
<keyword evidence="7 11" id="KW-0067">ATP-binding</keyword>
<comment type="caution">
    <text evidence="11">Lacks conserved residue(s) required for the propagation of feature annotation.</text>
</comment>
<dbReference type="Gene3D" id="1.10.730.10">
    <property type="entry name" value="Isoleucyl-tRNA Synthetase, Domain 1"/>
    <property type="match status" value="1"/>
</dbReference>
<evidence type="ECO:0000256" key="6">
    <source>
        <dbReference type="ARBA" id="ARBA00022741"/>
    </source>
</evidence>
<dbReference type="SUPFAM" id="SSF47323">
    <property type="entry name" value="Anticodon-binding domain of a subclass of class I aminoacyl-tRNA synthetases"/>
    <property type="match status" value="1"/>
</dbReference>
<dbReference type="GO" id="GO:0005829">
    <property type="term" value="C:cytosol"/>
    <property type="evidence" value="ECO:0007669"/>
    <property type="project" value="TreeGrafter"/>
</dbReference>
<evidence type="ECO:0000256" key="5">
    <source>
        <dbReference type="ARBA" id="ARBA00022598"/>
    </source>
</evidence>
<comment type="cofactor">
    <cofactor evidence="11">
        <name>Zn(2+)</name>
        <dbReference type="ChEBI" id="CHEBI:29105"/>
    </cofactor>
    <text evidence="11">Binds 1 zinc ion per subunit.</text>
</comment>
<evidence type="ECO:0000313" key="14">
    <source>
        <dbReference type="EMBL" id="SHI22918.1"/>
    </source>
</evidence>
<dbReference type="GO" id="GO:0005524">
    <property type="term" value="F:ATP binding"/>
    <property type="evidence" value="ECO:0007669"/>
    <property type="project" value="UniProtKB-UniRule"/>
</dbReference>
<dbReference type="CDD" id="cd07957">
    <property type="entry name" value="Anticodon_Ia_Met"/>
    <property type="match status" value="1"/>
</dbReference>
<dbReference type="InterPro" id="IPR029038">
    <property type="entry name" value="MetRS_Zn"/>
</dbReference>
<comment type="function">
    <text evidence="1 11">Is required not only for elongation of protein synthesis but also for the initiation of all mRNA translation through initiator tRNA(fMet) aminoacylation.</text>
</comment>
<dbReference type="InterPro" id="IPR033911">
    <property type="entry name" value="MetRS_core"/>
</dbReference>
<dbReference type="InterPro" id="IPR015413">
    <property type="entry name" value="Methionyl/Leucyl_tRNA_Synth"/>
</dbReference>
<protein>
    <recommendedName>
        <fullName evidence="11">Methionine--tRNA ligase</fullName>
        <ecNumber evidence="11">6.1.1.10</ecNumber>
    </recommendedName>
    <alternativeName>
        <fullName evidence="11">Methionyl-tRNA synthetase</fullName>
        <shortName evidence="11">MetRS</shortName>
    </alternativeName>
</protein>
<keyword evidence="11" id="KW-0862">Zinc</keyword>
<feature type="domain" description="Methionyl-tRNA synthetase anticodon-binding" evidence="13">
    <location>
        <begin position="425"/>
        <end position="506"/>
    </location>
</feature>
<dbReference type="NCBIfam" id="TIGR00398">
    <property type="entry name" value="metG"/>
    <property type="match status" value="1"/>
</dbReference>
<organism evidence="14 15">
    <name type="scientific">Clostridium intestinale DSM 6191</name>
    <dbReference type="NCBI Taxonomy" id="1121320"/>
    <lineage>
        <taxon>Bacteria</taxon>
        <taxon>Bacillati</taxon>
        <taxon>Bacillota</taxon>
        <taxon>Clostridia</taxon>
        <taxon>Eubacteriales</taxon>
        <taxon>Clostridiaceae</taxon>
        <taxon>Clostridium</taxon>
    </lineage>
</organism>
<dbReference type="Gene3D" id="3.40.50.620">
    <property type="entry name" value="HUPs"/>
    <property type="match status" value="1"/>
</dbReference>
<dbReference type="AlphaFoldDB" id="A0A1M5ZF96"/>
<dbReference type="FunFam" id="2.20.28.20:FF:000001">
    <property type="entry name" value="Methionine--tRNA ligase"/>
    <property type="match status" value="1"/>
</dbReference>
<name>A0A1M5ZF96_9CLOT</name>
<dbReference type="EC" id="6.1.1.10" evidence="11"/>
<keyword evidence="6 11" id="KW-0547">Nucleotide-binding</keyword>
<dbReference type="Pfam" id="PF19303">
    <property type="entry name" value="Anticodon_3"/>
    <property type="match status" value="1"/>
</dbReference>
<dbReference type="CDD" id="cd00814">
    <property type="entry name" value="MetRS_core"/>
    <property type="match status" value="1"/>
</dbReference>
<dbReference type="Gene3D" id="2.20.28.20">
    <property type="entry name" value="Methionyl-tRNA synthetase, Zn-domain"/>
    <property type="match status" value="1"/>
</dbReference>
<feature type="binding site" evidence="11">
    <location>
        <position position="153"/>
    </location>
    <ligand>
        <name>Zn(2+)</name>
        <dbReference type="ChEBI" id="CHEBI:29105"/>
    </ligand>
</feature>
<feature type="binding site" evidence="11">
    <location>
        <position position="156"/>
    </location>
    <ligand>
        <name>Zn(2+)</name>
        <dbReference type="ChEBI" id="CHEBI:29105"/>
    </ligand>
</feature>
<evidence type="ECO:0000256" key="7">
    <source>
        <dbReference type="ARBA" id="ARBA00022840"/>
    </source>
</evidence>
<evidence type="ECO:0000256" key="10">
    <source>
        <dbReference type="ARBA" id="ARBA00047364"/>
    </source>
</evidence>
<evidence type="ECO:0000256" key="8">
    <source>
        <dbReference type="ARBA" id="ARBA00022917"/>
    </source>
</evidence>
<evidence type="ECO:0000256" key="11">
    <source>
        <dbReference type="HAMAP-Rule" id="MF_00098"/>
    </source>
</evidence>
<dbReference type="Pfam" id="PF09334">
    <property type="entry name" value="tRNA-synt_1g"/>
    <property type="match status" value="1"/>
</dbReference>
<comment type="catalytic activity">
    <reaction evidence="10 11">
        <text>tRNA(Met) + L-methionine + ATP = L-methionyl-tRNA(Met) + AMP + diphosphate</text>
        <dbReference type="Rhea" id="RHEA:13481"/>
        <dbReference type="Rhea" id="RHEA-COMP:9667"/>
        <dbReference type="Rhea" id="RHEA-COMP:9698"/>
        <dbReference type="ChEBI" id="CHEBI:30616"/>
        <dbReference type="ChEBI" id="CHEBI:33019"/>
        <dbReference type="ChEBI" id="CHEBI:57844"/>
        <dbReference type="ChEBI" id="CHEBI:78442"/>
        <dbReference type="ChEBI" id="CHEBI:78530"/>
        <dbReference type="ChEBI" id="CHEBI:456215"/>
        <dbReference type="EC" id="6.1.1.10"/>
    </reaction>
</comment>
<evidence type="ECO:0000259" key="12">
    <source>
        <dbReference type="Pfam" id="PF09334"/>
    </source>
</evidence>
<feature type="binding site" evidence="11">
    <location>
        <position position="141"/>
    </location>
    <ligand>
        <name>Zn(2+)</name>
        <dbReference type="ChEBI" id="CHEBI:29105"/>
    </ligand>
</feature>
<dbReference type="InterPro" id="IPR014729">
    <property type="entry name" value="Rossmann-like_a/b/a_fold"/>
</dbReference>
<evidence type="ECO:0000256" key="9">
    <source>
        <dbReference type="ARBA" id="ARBA00023146"/>
    </source>
</evidence>
<dbReference type="RefSeq" id="WP_073020525.1">
    <property type="nucleotide sequence ID" value="NZ_FQXU01000008.1"/>
</dbReference>
<comment type="similarity">
    <text evidence="3 11">Belongs to the class-I aminoacyl-tRNA synthetase family. MetG type 1 subfamily.</text>
</comment>
<dbReference type="SUPFAM" id="SSF52374">
    <property type="entry name" value="Nucleotidylyl transferase"/>
    <property type="match status" value="1"/>
</dbReference>
<dbReference type="GO" id="GO:0046872">
    <property type="term" value="F:metal ion binding"/>
    <property type="evidence" value="ECO:0007669"/>
    <property type="project" value="UniProtKB-KW"/>
</dbReference>
<comment type="subcellular location">
    <subcellularLocation>
        <location evidence="2 11">Cytoplasm</location>
    </subcellularLocation>
</comment>
<dbReference type="EMBL" id="FQXU01000008">
    <property type="protein sequence ID" value="SHI22918.1"/>
    <property type="molecule type" value="Genomic_DNA"/>
</dbReference>
<dbReference type="InterPro" id="IPR014758">
    <property type="entry name" value="Met-tRNA_synth"/>
</dbReference>
<evidence type="ECO:0000256" key="3">
    <source>
        <dbReference type="ARBA" id="ARBA00008258"/>
    </source>
</evidence>
<keyword evidence="8 11" id="KW-0648">Protein biosynthesis</keyword>
<comment type="subunit">
    <text evidence="11">Monomer.</text>
</comment>
<evidence type="ECO:0000256" key="4">
    <source>
        <dbReference type="ARBA" id="ARBA00022490"/>
    </source>
</evidence>
<feature type="domain" description="Methionyl/Leucyl tRNA synthetase" evidence="12">
    <location>
        <begin position="4"/>
        <end position="390"/>
    </location>
</feature>